<keyword evidence="1" id="KW-0472">Membrane</keyword>
<protein>
    <submittedName>
        <fullName evidence="2">Uncharacterized protein</fullName>
    </submittedName>
</protein>
<proteinExistence type="predicted"/>
<evidence type="ECO:0000313" key="3">
    <source>
        <dbReference type="Proteomes" id="UP000076632"/>
    </source>
</evidence>
<reference evidence="2 3" key="1">
    <citation type="journal article" date="2016" name="Fungal Biol.">
        <title>The genome of Xylona heveae provides a window into fungal endophytism.</title>
        <authorList>
            <person name="Gazis R."/>
            <person name="Kuo A."/>
            <person name="Riley R."/>
            <person name="LaButti K."/>
            <person name="Lipzen A."/>
            <person name="Lin J."/>
            <person name="Amirebrahimi M."/>
            <person name="Hesse C.N."/>
            <person name="Spatafora J.W."/>
            <person name="Henrissat B."/>
            <person name="Hainaut M."/>
            <person name="Grigoriev I.V."/>
            <person name="Hibbett D.S."/>
        </authorList>
    </citation>
    <scope>NUCLEOTIDE SEQUENCE [LARGE SCALE GENOMIC DNA]</scope>
    <source>
        <strain evidence="2 3">TC161</strain>
    </source>
</reference>
<dbReference type="RefSeq" id="XP_018191231.1">
    <property type="nucleotide sequence ID" value="XM_018336878.1"/>
</dbReference>
<name>A0A165J3D1_XYLHT</name>
<keyword evidence="1" id="KW-0812">Transmembrane</keyword>
<accession>A0A165J3D1</accession>
<dbReference type="GeneID" id="28902015"/>
<keyword evidence="3" id="KW-1185">Reference proteome</keyword>
<dbReference type="EMBL" id="KV407455">
    <property type="protein sequence ID" value="KZF25676.1"/>
    <property type="molecule type" value="Genomic_DNA"/>
</dbReference>
<evidence type="ECO:0000313" key="2">
    <source>
        <dbReference type="EMBL" id="KZF25676.1"/>
    </source>
</evidence>
<sequence>MHPASCILRFLCFVLFCFVFMFFFFFFSFFSPFLVSLFNWSRSKISKRMVFRIHDRTFCPDPPPRLSSFRSPSFLGFLDR</sequence>
<keyword evidence="1" id="KW-1133">Transmembrane helix</keyword>
<dbReference type="Proteomes" id="UP000076632">
    <property type="component" value="Unassembled WGS sequence"/>
</dbReference>
<dbReference type="InParanoid" id="A0A165J3D1"/>
<gene>
    <name evidence="2" type="ORF">L228DRAFT_81536</name>
</gene>
<evidence type="ECO:0000256" key="1">
    <source>
        <dbReference type="SAM" id="Phobius"/>
    </source>
</evidence>
<dbReference type="AlphaFoldDB" id="A0A165J3D1"/>
<organism evidence="2 3">
    <name type="scientific">Xylona heveae (strain CBS 132557 / TC161)</name>
    <dbReference type="NCBI Taxonomy" id="1328760"/>
    <lineage>
        <taxon>Eukaryota</taxon>
        <taxon>Fungi</taxon>
        <taxon>Dikarya</taxon>
        <taxon>Ascomycota</taxon>
        <taxon>Pezizomycotina</taxon>
        <taxon>Xylonomycetes</taxon>
        <taxon>Xylonales</taxon>
        <taxon>Xylonaceae</taxon>
        <taxon>Xylona</taxon>
    </lineage>
</organism>
<feature type="transmembrane region" description="Helical" evidence="1">
    <location>
        <begin position="6"/>
        <end position="39"/>
    </location>
</feature>